<dbReference type="Gene3D" id="2.40.50.230">
    <property type="entry name" value="Gp5 N-terminal domain"/>
    <property type="match status" value="1"/>
</dbReference>
<accession>A0A2K8MD95</accession>
<dbReference type="EMBL" id="CP024923">
    <property type="protein sequence ID" value="ATY30914.1"/>
    <property type="molecule type" value="Genomic_DNA"/>
</dbReference>
<evidence type="ECO:0000313" key="2">
    <source>
        <dbReference type="EMBL" id="ATY30914.1"/>
    </source>
</evidence>
<dbReference type="KEGG" id="sphc:CVN68_02035"/>
<dbReference type="SUPFAM" id="SSF69255">
    <property type="entry name" value="gp5 N-terminal domain-like"/>
    <property type="match status" value="1"/>
</dbReference>
<dbReference type="Pfam" id="PF04717">
    <property type="entry name" value="Phage_base_V"/>
    <property type="match status" value="1"/>
</dbReference>
<gene>
    <name evidence="2" type="ORF">CVN68_02035</name>
</gene>
<proteinExistence type="predicted"/>
<dbReference type="AlphaFoldDB" id="A0A2K8MD95"/>
<reference evidence="2 3" key="1">
    <citation type="submission" date="2017-11" db="EMBL/GenBank/DDBJ databases">
        <title>Complete genome sequence of Sphingomonas sp. Strain Cra20, a psychrotolerant potential plant growth promoting rhizobacteria.</title>
        <authorList>
            <person name="Luo Y."/>
        </authorList>
    </citation>
    <scope>NUCLEOTIDE SEQUENCE [LARGE SCALE GENOMIC DNA]</scope>
    <source>
        <strain evidence="2 3">Cra20</strain>
    </source>
</reference>
<dbReference type="InterPro" id="IPR006531">
    <property type="entry name" value="Gp5/Vgr_OB"/>
</dbReference>
<evidence type="ECO:0000313" key="3">
    <source>
        <dbReference type="Proteomes" id="UP000229081"/>
    </source>
</evidence>
<dbReference type="InterPro" id="IPR037026">
    <property type="entry name" value="Vgr_OB-fold_dom_sf"/>
</dbReference>
<name>A0A2K8MD95_9SPHN</name>
<evidence type="ECO:0000259" key="1">
    <source>
        <dbReference type="Pfam" id="PF04717"/>
    </source>
</evidence>
<protein>
    <recommendedName>
        <fullName evidence="1">Gp5/Type VI secretion system Vgr protein OB-fold domain-containing protein</fullName>
    </recommendedName>
</protein>
<organism evidence="2 3">
    <name type="scientific">Sphingomonas psychrotolerans</name>
    <dbReference type="NCBI Taxonomy" id="1327635"/>
    <lineage>
        <taxon>Bacteria</taxon>
        <taxon>Pseudomonadati</taxon>
        <taxon>Pseudomonadota</taxon>
        <taxon>Alphaproteobacteria</taxon>
        <taxon>Sphingomonadales</taxon>
        <taxon>Sphingomonadaceae</taxon>
        <taxon>Sphingomonas</taxon>
    </lineage>
</organism>
<dbReference type="OrthoDB" id="9762420at2"/>
<keyword evidence="3" id="KW-1185">Reference proteome</keyword>
<sequence length="182" mass="19272">MTDFASTLLQEIDSRASRGPVPGLRYAEIVRKEDDGTYVLTWLSGAVRSESAPARAAAFMAGGERGGYFPFEVGDEVVVGFIEGHLDQPVILGALWSDQDKPPADADTSADNNIRIIQSREGSSLTFDDTQGATALKLKSAGGMEVVLDDKAKTLTIKFDASTSIEMSTAGITVKGAAINLN</sequence>
<dbReference type="Proteomes" id="UP000229081">
    <property type="component" value="Chromosome"/>
</dbReference>
<feature type="domain" description="Gp5/Type VI secretion system Vgr protein OB-fold" evidence="1">
    <location>
        <begin position="53"/>
        <end position="96"/>
    </location>
</feature>
<dbReference type="RefSeq" id="WP_100280725.1">
    <property type="nucleotide sequence ID" value="NZ_CP024923.1"/>
</dbReference>